<organism evidence="1 2">
    <name type="scientific">Halomonas llamarensis</name>
    <dbReference type="NCBI Taxonomy" id="2945104"/>
    <lineage>
        <taxon>Bacteria</taxon>
        <taxon>Pseudomonadati</taxon>
        <taxon>Pseudomonadota</taxon>
        <taxon>Gammaproteobacteria</taxon>
        <taxon>Oceanospirillales</taxon>
        <taxon>Halomonadaceae</taxon>
        <taxon>Halomonas</taxon>
    </lineage>
</organism>
<evidence type="ECO:0000313" key="1">
    <source>
        <dbReference type="EMBL" id="MCL7931383.1"/>
    </source>
</evidence>
<name>A0ABT0SU66_9GAMM</name>
<dbReference type="Proteomes" id="UP001165308">
    <property type="component" value="Unassembled WGS sequence"/>
</dbReference>
<protein>
    <submittedName>
        <fullName evidence="1">Uncharacterized protein</fullName>
    </submittedName>
</protein>
<feature type="non-terminal residue" evidence="1">
    <location>
        <position position="1"/>
    </location>
</feature>
<dbReference type="EMBL" id="JAMJPJ010000036">
    <property type="protein sequence ID" value="MCL7931383.1"/>
    <property type="molecule type" value="Genomic_DNA"/>
</dbReference>
<dbReference type="RefSeq" id="WP_250083781.1">
    <property type="nucleotide sequence ID" value="NZ_JAMJPJ010000036.1"/>
</dbReference>
<reference evidence="1" key="1">
    <citation type="submission" date="2022-05" db="EMBL/GenBank/DDBJ databases">
        <title>Halomonas geminus sp. nov. and Halomonas llamarensis sp. nov. isolated from high-altitude salars of the Atacama Desert.</title>
        <authorList>
            <person name="Hintersatz C."/>
            <person name="Rojas L.A."/>
            <person name="Wei T.-S."/>
            <person name="Kutschke S."/>
            <person name="Lehmann F."/>
            <person name="Jain R."/>
            <person name="Pollmann K."/>
        </authorList>
    </citation>
    <scope>NUCLEOTIDE SEQUENCE</scope>
    <source>
        <strain evidence="1">ATCHA</strain>
    </source>
</reference>
<gene>
    <name evidence="1" type="ORF">M8006_15595</name>
</gene>
<proteinExistence type="predicted"/>
<accession>A0ABT0SU66</accession>
<sequence length="65" mass="7353">KMAEPKRLHSIEFLDHEDLLDKECLSVISKTQVEKMWLVARLPSARSFASGFLQTDPRGAALAIR</sequence>
<comment type="caution">
    <text evidence="1">The sequence shown here is derived from an EMBL/GenBank/DDBJ whole genome shotgun (WGS) entry which is preliminary data.</text>
</comment>
<keyword evidence="2" id="KW-1185">Reference proteome</keyword>
<evidence type="ECO:0000313" key="2">
    <source>
        <dbReference type="Proteomes" id="UP001165308"/>
    </source>
</evidence>